<dbReference type="OrthoDB" id="9798855at2"/>
<evidence type="ECO:0000259" key="1">
    <source>
        <dbReference type="PROSITE" id="PS50102"/>
    </source>
</evidence>
<dbReference type="Pfam" id="PF00076">
    <property type="entry name" value="RRM_1"/>
    <property type="match status" value="1"/>
</dbReference>
<evidence type="ECO:0000313" key="3">
    <source>
        <dbReference type="Proteomes" id="UP000078476"/>
    </source>
</evidence>
<evidence type="ECO:0000313" key="2">
    <source>
        <dbReference type="EMBL" id="OAI17046.1"/>
    </source>
</evidence>
<comment type="caution">
    <text evidence="2">The sequence shown here is derived from an EMBL/GenBank/DDBJ whole genome shotgun (WGS) entry which is preliminary data.</text>
</comment>
<dbReference type="Gene3D" id="3.30.70.330">
    <property type="match status" value="1"/>
</dbReference>
<dbReference type="EMBL" id="LUUI01000091">
    <property type="protein sequence ID" value="OAI17046.1"/>
    <property type="molecule type" value="Genomic_DNA"/>
</dbReference>
<dbReference type="SUPFAM" id="SSF54928">
    <property type="entry name" value="RNA-binding domain, RBD"/>
    <property type="match status" value="1"/>
</dbReference>
<dbReference type="SMART" id="SM00360">
    <property type="entry name" value="RRM"/>
    <property type="match status" value="1"/>
</dbReference>
<reference evidence="2 3" key="1">
    <citation type="submission" date="2016-03" db="EMBL/GenBank/DDBJ databases">
        <authorList>
            <person name="Ploux O."/>
        </authorList>
    </citation>
    <scope>NUCLEOTIDE SEQUENCE [LARGE SCALE GENOMIC DNA]</scope>
    <source>
        <strain evidence="2 3">R-45370</strain>
    </source>
</reference>
<name>A0A177NG38_9GAMM</name>
<proteinExistence type="predicted"/>
<dbReference type="InterPro" id="IPR012677">
    <property type="entry name" value="Nucleotide-bd_a/b_plait_sf"/>
</dbReference>
<dbReference type="GO" id="GO:0003723">
    <property type="term" value="F:RNA binding"/>
    <property type="evidence" value="ECO:0007669"/>
    <property type="project" value="InterPro"/>
</dbReference>
<gene>
    <name evidence="2" type="ORF">A1359_00375</name>
</gene>
<dbReference type="STRING" id="980561.A1359_00375"/>
<organism evidence="2 3">
    <name type="scientific">Methylomonas lenta</name>
    <dbReference type="NCBI Taxonomy" id="980561"/>
    <lineage>
        <taxon>Bacteria</taxon>
        <taxon>Pseudomonadati</taxon>
        <taxon>Pseudomonadota</taxon>
        <taxon>Gammaproteobacteria</taxon>
        <taxon>Methylococcales</taxon>
        <taxon>Methylococcaceae</taxon>
        <taxon>Methylomonas</taxon>
    </lineage>
</organism>
<dbReference type="RefSeq" id="WP_066980458.1">
    <property type="nucleotide sequence ID" value="NZ_LUUI01000091.1"/>
</dbReference>
<dbReference type="InterPro" id="IPR035979">
    <property type="entry name" value="RBD_domain_sf"/>
</dbReference>
<protein>
    <submittedName>
        <fullName evidence="2">RNA-binding protein</fullName>
    </submittedName>
</protein>
<dbReference type="AlphaFoldDB" id="A0A177NG38"/>
<accession>A0A177NG38</accession>
<dbReference type="Proteomes" id="UP000078476">
    <property type="component" value="Unassembled WGS sequence"/>
</dbReference>
<dbReference type="InterPro" id="IPR000504">
    <property type="entry name" value="RRM_dom"/>
</dbReference>
<feature type="domain" description="RRM" evidence="1">
    <location>
        <begin position="2"/>
        <end position="79"/>
    </location>
</feature>
<dbReference type="InterPro" id="IPR050441">
    <property type="entry name" value="RBM"/>
</dbReference>
<dbReference type="PROSITE" id="PS50102">
    <property type="entry name" value="RRM"/>
    <property type="match status" value="1"/>
</dbReference>
<keyword evidence="3" id="KW-1185">Reference proteome</keyword>
<dbReference type="PANTHER" id="PTHR48034">
    <property type="entry name" value="TRANSFORMER-2 SEX-DETERMINING PROTEIN-RELATED"/>
    <property type="match status" value="1"/>
</dbReference>
<sequence length="88" mass="9647">MLTLVVRGLPPTATESGLHDLFAAHGKVFNMKVNQDFFTGQMRGFAMIDMEGHEARAAIAALNGRDFLGKTIYVDVDKGVPKGKRGRR</sequence>